<dbReference type="Proteomes" id="UP000627781">
    <property type="component" value="Unassembled WGS sequence"/>
</dbReference>
<evidence type="ECO:0000256" key="7">
    <source>
        <dbReference type="ARBA" id="ARBA00023125"/>
    </source>
</evidence>
<dbReference type="InterPro" id="IPR007634">
    <property type="entry name" value="RNA_pol_sigma_54_DNA-bd"/>
</dbReference>
<dbReference type="Pfam" id="PF04552">
    <property type="entry name" value="Sigma54_DBD"/>
    <property type="match status" value="1"/>
</dbReference>
<dbReference type="PROSITE" id="PS00718">
    <property type="entry name" value="SIGMA54_2"/>
    <property type="match status" value="1"/>
</dbReference>
<evidence type="ECO:0000256" key="2">
    <source>
        <dbReference type="ARBA" id="ARBA00022478"/>
    </source>
</evidence>
<dbReference type="PANTHER" id="PTHR32248">
    <property type="entry name" value="RNA POLYMERASE SIGMA-54 FACTOR"/>
    <property type="match status" value="1"/>
</dbReference>
<dbReference type="Pfam" id="PF04963">
    <property type="entry name" value="Sigma54_CBD"/>
    <property type="match status" value="1"/>
</dbReference>
<protein>
    <submittedName>
        <fullName evidence="11">RNA polymerase factor sigma-54</fullName>
    </submittedName>
</protein>
<proteinExistence type="inferred from homology"/>
<organism evidence="11 12">
    <name type="scientific">Clostridium cibarium</name>
    <dbReference type="NCBI Taxonomy" id="2762247"/>
    <lineage>
        <taxon>Bacteria</taxon>
        <taxon>Bacillati</taxon>
        <taxon>Bacillota</taxon>
        <taxon>Clostridia</taxon>
        <taxon>Eubacteriales</taxon>
        <taxon>Clostridiaceae</taxon>
        <taxon>Clostridium</taxon>
    </lineage>
</organism>
<comment type="caution">
    <text evidence="11">The sequence shown here is derived from an EMBL/GenBank/DDBJ whole genome shotgun (WGS) entry which is preliminary data.</text>
</comment>
<keyword evidence="8" id="KW-0804">Transcription</keyword>
<evidence type="ECO:0000256" key="3">
    <source>
        <dbReference type="ARBA" id="ARBA00022679"/>
    </source>
</evidence>
<dbReference type="InterPro" id="IPR038709">
    <property type="entry name" value="RpoN_core-bd_sf"/>
</dbReference>
<evidence type="ECO:0000256" key="6">
    <source>
        <dbReference type="ARBA" id="ARBA00023082"/>
    </source>
</evidence>
<evidence type="ECO:0000256" key="1">
    <source>
        <dbReference type="ARBA" id="ARBA00008798"/>
    </source>
</evidence>
<keyword evidence="4" id="KW-0548">Nucleotidyltransferase</keyword>
<keyword evidence="3" id="KW-0808">Transferase</keyword>
<dbReference type="NCBIfam" id="TIGR02395">
    <property type="entry name" value="rpoN_sigma"/>
    <property type="match status" value="1"/>
</dbReference>
<evidence type="ECO:0000259" key="10">
    <source>
        <dbReference type="Pfam" id="PF04963"/>
    </source>
</evidence>
<dbReference type="Gene3D" id="1.10.10.60">
    <property type="entry name" value="Homeodomain-like"/>
    <property type="match status" value="1"/>
</dbReference>
<dbReference type="Gene3D" id="1.10.10.1330">
    <property type="entry name" value="RNA polymerase sigma-54 factor, core-binding domain"/>
    <property type="match status" value="1"/>
</dbReference>
<dbReference type="RefSeq" id="WP_191767713.1">
    <property type="nucleotide sequence ID" value="NZ_JACSRA010000003.1"/>
</dbReference>
<feature type="domain" description="RNA polymerase sigma factor 54 DNA-binding" evidence="9">
    <location>
        <begin position="297"/>
        <end position="456"/>
    </location>
</feature>
<dbReference type="PANTHER" id="PTHR32248:SF4">
    <property type="entry name" value="RNA POLYMERASE SIGMA-54 FACTOR"/>
    <property type="match status" value="1"/>
</dbReference>
<dbReference type="PRINTS" id="PR00045">
    <property type="entry name" value="SIGMA54FCT"/>
</dbReference>
<dbReference type="PROSITE" id="PS50044">
    <property type="entry name" value="SIGMA54_3"/>
    <property type="match status" value="1"/>
</dbReference>
<keyword evidence="2" id="KW-0240">DNA-directed RNA polymerase</keyword>
<keyword evidence="5" id="KW-0805">Transcription regulation</keyword>
<evidence type="ECO:0000256" key="4">
    <source>
        <dbReference type="ARBA" id="ARBA00022695"/>
    </source>
</evidence>
<evidence type="ECO:0000313" key="12">
    <source>
        <dbReference type="Proteomes" id="UP000627781"/>
    </source>
</evidence>
<keyword evidence="7" id="KW-0238">DNA-binding</keyword>
<accession>A0ABR8PQ97</accession>
<sequence length="457" mass="53435">MDYSYNLAQEQKLALTQEMQLSIKILQMSANELREYINEEYEENPVLDIKDDFISSENKKSTDLDKYDYKEMIKYLEFDNYGAQSYGNYEEEVSPFNFISQKKSLKEYLHEQVMEIEGNEFKKEIADYIIESLDNRGYLEIGINEISEELNLDSKLVEEALKIVQSLEPYGIGARNLKECLNNQLKYLGYNDEKLYVMVDKFLEELADNKFKNIALALDISPREAQRYGDIIKKLEPKPSRGFYTGEEVKYVLPDAEIRKIQDEFLVIMNDKLVPSLSISNTYKEIVNSDKESDATAYVKERLDKALFIIKSIEQRRSTLYKVLKKIVENQEDYFKYGINYIKPMTLKYISEEIGMHESTISRAIKDKYILTAFGTVKIRSLFTTGMTSTKGEDDVAVFRIKNSIKELINGEDKTKPFSDQYICDYLNDKNINISRRTVAKYREELQIKSSSKRKRI</sequence>
<dbReference type="EMBL" id="JACSRA010000003">
    <property type="protein sequence ID" value="MBD7910342.1"/>
    <property type="molecule type" value="Genomic_DNA"/>
</dbReference>
<comment type="similarity">
    <text evidence="1">Belongs to the sigma-54 factor family.</text>
</comment>
<name>A0ABR8PQ97_9CLOT</name>
<keyword evidence="12" id="KW-1185">Reference proteome</keyword>
<evidence type="ECO:0000256" key="5">
    <source>
        <dbReference type="ARBA" id="ARBA00023015"/>
    </source>
</evidence>
<feature type="domain" description="RNA polymerase sigma factor 54 core-binding" evidence="10">
    <location>
        <begin position="97"/>
        <end position="283"/>
    </location>
</feature>
<keyword evidence="6" id="KW-0731">Sigma factor</keyword>
<dbReference type="PIRSF" id="PIRSF000774">
    <property type="entry name" value="RpoN"/>
    <property type="match status" value="1"/>
</dbReference>
<evidence type="ECO:0000256" key="8">
    <source>
        <dbReference type="ARBA" id="ARBA00023163"/>
    </source>
</evidence>
<gene>
    <name evidence="11" type="ORF">H9661_03125</name>
</gene>
<evidence type="ECO:0000259" key="9">
    <source>
        <dbReference type="Pfam" id="PF04552"/>
    </source>
</evidence>
<evidence type="ECO:0000313" key="11">
    <source>
        <dbReference type="EMBL" id="MBD7910342.1"/>
    </source>
</evidence>
<reference evidence="11 12" key="1">
    <citation type="submission" date="2020-08" db="EMBL/GenBank/DDBJ databases">
        <title>A Genomic Blueprint of the Chicken Gut Microbiome.</title>
        <authorList>
            <person name="Gilroy R."/>
            <person name="Ravi A."/>
            <person name="Getino M."/>
            <person name="Pursley I."/>
            <person name="Horton D.L."/>
            <person name="Alikhan N.-F."/>
            <person name="Baker D."/>
            <person name="Gharbi K."/>
            <person name="Hall N."/>
            <person name="Watson M."/>
            <person name="Adriaenssens E.M."/>
            <person name="Foster-Nyarko E."/>
            <person name="Jarju S."/>
            <person name="Secka A."/>
            <person name="Antonio M."/>
            <person name="Oren A."/>
            <person name="Chaudhuri R."/>
            <person name="La Ragione R.M."/>
            <person name="Hildebrand F."/>
            <person name="Pallen M.J."/>
        </authorList>
    </citation>
    <scope>NUCLEOTIDE SEQUENCE [LARGE SCALE GENOMIC DNA]</scope>
    <source>
        <strain evidence="11 12">Sa3CVN1</strain>
    </source>
</reference>
<dbReference type="InterPro" id="IPR007046">
    <property type="entry name" value="RNA_pol_sigma_54_core-bd"/>
</dbReference>
<dbReference type="InterPro" id="IPR000394">
    <property type="entry name" value="RNA_pol_sigma_54"/>
</dbReference>
<dbReference type="Pfam" id="PF00309">
    <property type="entry name" value="Sigma54_AID"/>
    <property type="match status" value="1"/>
</dbReference>